<reference evidence="4 5" key="1">
    <citation type="journal article" date="2016" name="Genome Biol. Evol.">
        <title>Gene Family Evolution Reflects Adaptation to Soil Environmental Stressors in the Genome of the Collembolan Orchesella cincta.</title>
        <authorList>
            <person name="Faddeeva-Vakhrusheva A."/>
            <person name="Derks M.F."/>
            <person name="Anvar S.Y."/>
            <person name="Agamennone V."/>
            <person name="Suring W."/>
            <person name="Smit S."/>
            <person name="van Straalen N.M."/>
            <person name="Roelofs D."/>
        </authorList>
    </citation>
    <scope>NUCLEOTIDE SEQUENCE [LARGE SCALE GENOMIC DNA]</scope>
    <source>
        <tissue evidence="4">Mixed pool</tissue>
    </source>
</reference>
<keyword evidence="1" id="KW-0217">Developmental protein</keyword>
<evidence type="ECO:0000256" key="3">
    <source>
        <dbReference type="SAM" id="MobiDB-lite"/>
    </source>
</evidence>
<protein>
    <submittedName>
        <fullName evidence="4">Protein phosphatase 1 regulatory subunit 12C</fullName>
    </submittedName>
</protein>
<dbReference type="CDD" id="cd21930">
    <property type="entry name" value="IPD_PPP1R12"/>
    <property type="match status" value="1"/>
</dbReference>
<feature type="region of interest" description="Disordered" evidence="3">
    <location>
        <begin position="26"/>
        <end position="254"/>
    </location>
</feature>
<dbReference type="PANTHER" id="PTHR24179:SF21">
    <property type="entry name" value="MYOSIN BINDING SUBUNIT, ISOFORM O"/>
    <property type="match status" value="1"/>
</dbReference>
<organism evidence="4 5">
    <name type="scientific">Orchesella cincta</name>
    <name type="common">Springtail</name>
    <name type="synonym">Podura cincta</name>
    <dbReference type="NCBI Taxonomy" id="48709"/>
    <lineage>
        <taxon>Eukaryota</taxon>
        <taxon>Metazoa</taxon>
        <taxon>Ecdysozoa</taxon>
        <taxon>Arthropoda</taxon>
        <taxon>Hexapoda</taxon>
        <taxon>Collembola</taxon>
        <taxon>Entomobryomorpha</taxon>
        <taxon>Entomobryoidea</taxon>
        <taxon>Orchesellidae</taxon>
        <taxon>Orchesellinae</taxon>
        <taxon>Orchesella</taxon>
    </lineage>
</organism>
<evidence type="ECO:0000313" key="4">
    <source>
        <dbReference type="EMBL" id="ODM92371.1"/>
    </source>
</evidence>
<dbReference type="GO" id="GO:0004857">
    <property type="term" value="F:enzyme inhibitor activity"/>
    <property type="evidence" value="ECO:0007669"/>
    <property type="project" value="TreeGrafter"/>
</dbReference>
<feature type="compositionally biased region" description="Basic and acidic residues" evidence="3">
    <location>
        <begin position="102"/>
        <end position="135"/>
    </location>
</feature>
<dbReference type="EMBL" id="LJIJ01001250">
    <property type="protein sequence ID" value="ODM92371.1"/>
    <property type="molecule type" value="Genomic_DNA"/>
</dbReference>
<feature type="compositionally biased region" description="Low complexity" evidence="3">
    <location>
        <begin position="87"/>
        <end position="101"/>
    </location>
</feature>
<dbReference type="STRING" id="48709.A0A1D2MHH1"/>
<dbReference type="GO" id="GO:0005737">
    <property type="term" value="C:cytoplasm"/>
    <property type="evidence" value="ECO:0007669"/>
    <property type="project" value="TreeGrafter"/>
</dbReference>
<dbReference type="InterPro" id="IPR051226">
    <property type="entry name" value="PP1_Regulatory_Subunit"/>
</dbReference>
<evidence type="ECO:0000256" key="2">
    <source>
        <dbReference type="ARBA" id="ARBA00022737"/>
    </source>
</evidence>
<gene>
    <name evidence="4" type="ORF">Ocin01_14309</name>
</gene>
<dbReference type="Gene3D" id="6.10.140.390">
    <property type="match status" value="1"/>
</dbReference>
<sequence length="254" mass="27452">MVFGSVKKLTVDLKLKIVLNHDHPPYLTKSVESFVPPTRDEESETQRKAHAKRVRETRRSTQGVTLEELKSAEQYVKNSQSGVSNASGSGTTNSVPVSSSSSRKEQEELGVERRPSWRLRVDEQDRSKFSLEDTRGTTSAASGSPSSVSGPVPTSRSAAGYHEIPYGLAQRNPALRSKLGKGMVVDPTQLQSVTSAPQGKPPLPPGEESGTSAAGPQQQDEERDVKNSGGAQGAILRKKKTKRRSTGVVQFNTD</sequence>
<dbReference type="OrthoDB" id="19014at2759"/>
<dbReference type="GO" id="GO:0019208">
    <property type="term" value="F:phosphatase regulator activity"/>
    <property type="evidence" value="ECO:0007669"/>
    <property type="project" value="TreeGrafter"/>
</dbReference>
<feature type="compositionally biased region" description="Basic and acidic residues" evidence="3">
    <location>
        <begin position="38"/>
        <end position="47"/>
    </location>
</feature>
<dbReference type="Proteomes" id="UP000094527">
    <property type="component" value="Unassembled WGS sequence"/>
</dbReference>
<feature type="compositionally biased region" description="Basic residues" evidence="3">
    <location>
        <begin position="236"/>
        <end position="245"/>
    </location>
</feature>
<feature type="compositionally biased region" description="Polar residues" evidence="3">
    <location>
        <begin position="76"/>
        <end position="86"/>
    </location>
</feature>
<dbReference type="PANTHER" id="PTHR24179">
    <property type="entry name" value="PROTEIN PHOSPHATASE 1 REGULATORY SUBUNIT 12"/>
    <property type="match status" value="1"/>
</dbReference>
<accession>A0A1D2MHH1</accession>
<dbReference type="OMA" id="HNETTPE"/>
<name>A0A1D2MHH1_ORCCI</name>
<feature type="compositionally biased region" description="Low complexity" evidence="3">
    <location>
        <begin position="136"/>
        <end position="157"/>
    </location>
</feature>
<keyword evidence="2" id="KW-0677">Repeat</keyword>
<evidence type="ECO:0000256" key="1">
    <source>
        <dbReference type="ARBA" id="ARBA00022473"/>
    </source>
</evidence>
<evidence type="ECO:0000313" key="5">
    <source>
        <dbReference type="Proteomes" id="UP000094527"/>
    </source>
</evidence>
<feature type="compositionally biased region" description="Polar residues" evidence="3">
    <location>
        <begin position="209"/>
        <end position="218"/>
    </location>
</feature>
<dbReference type="AlphaFoldDB" id="A0A1D2MHH1"/>
<feature type="compositionally biased region" description="Polar residues" evidence="3">
    <location>
        <begin position="188"/>
        <end position="197"/>
    </location>
</feature>
<comment type="caution">
    <text evidence="4">The sequence shown here is derived from an EMBL/GenBank/DDBJ whole genome shotgun (WGS) entry which is preliminary data.</text>
</comment>
<feature type="non-terminal residue" evidence="4">
    <location>
        <position position="254"/>
    </location>
</feature>
<proteinExistence type="predicted"/>
<keyword evidence="5" id="KW-1185">Reference proteome</keyword>